<dbReference type="Pfam" id="PF12702">
    <property type="entry name" value="Lipocalin_3"/>
    <property type="match status" value="1"/>
</dbReference>
<keyword evidence="3" id="KW-1185">Reference proteome</keyword>
<dbReference type="Proteomes" id="UP001597532">
    <property type="component" value="Unassembled WGS sequence"/>
</dbReference>
<evidence type="ECO:0000313" key="2">
    <source>
        <dbReference type="EMBL" id="MFD2789334.1"/>
    </source>
</evidence>
<evidence type="ECO:0000313" key="3">
    <source>
        <dbReference type="Proteomes" id="UP001597532"/>
    </source>
</evidence>
<comment type="caution">
    <text evidence="2">The sequence shown here is derived from an EMBL/GenBank/DDBJ whole genome shotgun (WGS) entry which is preliminary data.</text>
</comment>
<organism evidence="2 3">
    <name type="scientific">Arenibacter antarcticus</name>
    <dbReference type="NCBI Taxonomy" id="2040469"/>
    <lineage>
        <taxon>Bacteria</taxon>
        <taxon>Pseudomonadati</taxon>
        <taxon>Bacteroidota</taxon>
        <taxon>Flavobacteriia</taxon>
        <taxon>Flavobacteriales</taxon>
        <taxon>Flavobacteriaceae</taxon>
        <taxon>Arenibacter</taxon>
    </lineage>
</organism>
<reference evidence="3" key="1">
    <citation type="journal article" date="2019" name="Int. J. Syst. Evol. Microbiol.">
        <title>The Global Catalogue of Microorganisms (GCM) 10K type strain sequencing project: providing services to taxonomists for standard genome sequencing and annotation.</title>
        <authorList>
            <consortium name="The Broad Institute Genomics Platform"/>
            <consortium name="The Broad Institute Genome Sequencing Center for Infectious Disease"/>
            <person name="Wu L."/>
            <person name="Ma J."/>
        </authorList>
    </citation>
    <scope>NUCLEOTIDE SEQUENCE [LARGE SCALE GENOMIC DNA]</scope>
    <source>
        <strain evidence="3">KCTC 52924</strain>
    </source>
</reference>
<dbReference type="InterPro" id="IPR024311">
    <property type="entry name" value="Lipocalin-like"/>
</dbReference>
<dbReference type="RefSeq" id="WP_251808049.1">
    <property type="nucleotide sequence ID" value="NZ_CP166679.1"/>
</dbReference>
<name>A0ABW5VDX9_9FLAO</name>
<dbReference type="PROSITE" id="PS51257">
    <property type="entry name" value="PROKAR_LIPOPROTEIN"/>
    <property type="match status" value="1"/>
</dbReference>
<evidence type="ECO:0000259" key="1">
    <source>
        <dbReference type="Pfam" id="PF12702"/>
    </source>
</evidence>
<feature type="domain" description="Lipocalin-like" evidence="1">
    <location>
        <begin position="50"/>
        <end position="137"/>
    </location>
</feature>
<proteinExistence type="predicted"/>
<accession>A0ABW5VDX9</accession>
<sequence>MKNLITNTKTIHILFLIVGVLLLGSCKNDRKSTANNEANSEIEESIVEKEFLVGSWKDTSKSALHFTLLKNGTARSDNMKTLLYKNWKVKANQITFTIESIGNGTSSMDTITYNIEKLTRDELILKKGNYLSEYTKK</sequence>
<dbReference type="EMBL" id="JBHUOK010000021">
    <property type="protein sequence ID" value="MFD2789334.1"/>
    <property type="molecule type" value="Genomic_DNA"/>
</dbReference>
<gene>
    <name evidence="2" type="ORF">ACFS1K_06155</name>
</gene>
<dbReference type="Gene3D" id="2.40.128.280">
    <property type="match status" value="1"/>
</dbReference>
<protein>
    <submittedName>
        <fullName evidence="2">Lipocalin family protein</fullName>
    </submittedName>
</protein>